<dbReference type="PROSITE" id="PS50937">
    <property type="entry name" value="HTH_MERR_2"/>
    <property type="match status" value="1"/>
</dbReference>
<comment type="caution">
    <text evidence="3">The sequence shown here is derived from an EMBL/GenBank/DDBJ whole genome shotgun (WGS) entry which is preliminary data.</text>
</comment>
<dbReference type="InterPro" id="IPR009061">
    <property type="entry name" value="DNA-bd_dom_put_sf"/>
</dbReference>
<dbReference type="InterPro" id="IPR000551">
    <property type="entry name" value="MerR-type_HTH_dom"/>
</dbReference>
<evidence type="ECO:0000313" key="4">
    <source>
        <dbReference type="Proteomes" id="UP001519287"/>
    </source>
</evidence>
<evidence type="ECO:0000256" key="1">
    <source>
        <dbReference type="ARBA" id="ARBA00023125"/>
    </source>
</evidence>
<organism evidence="3 4">
    <name type="scientific">Paenibacillus eucommiae</name>
    <dbReference type="NCBI Taxonomy" id="1355755"/>
    <lineage>
        <taxon>Bacteria</taxon>
        <taxon>Bacillati</taxon>
        <taxon>Bacillota</taxon>
        <taxon>Bacilli</taxon>
        <taxon>Bacillales</taxon>
        <taxon>Paenibacillaceae</taxon>
        <taxon>Paenibacillus</taxon>
    </lineage>
</organism>
<dbReference type="SMART" id="SM00422">
    <property type="entry name" value="HTH_MERR"/>
    <property type="match status" value="1"/>
</dbReference>
<keyword evidence="1 3" id="KW-0238">DNA-binding</keyword>
<gene>
    <name evidence="3" type="ORF">J2Z66_000848</name>
</gene>
<keyword evidence="4" id="KW-1185">Reference proteome</keyword>
<dbReference type="Gene3D" id="1.10.1660.10">
    <property type="match status" value="1"/>
</dbReference>
<evidence type="ECO:0000259" key="2">
    <source>
        <dbReference type="PROSITE" id="PS50937"/>
    </source>
</evidence>
<accession>A0ABS4INX0</accession>
<dbReference type="PRINTS" id="PR00040">
    <property type="entry name" value="HTHMERR"/>
</dbReference>
<proteinExistence type="predicted"/>
<feature type="domain" description="HTH merR-type" evidence="2">
    <location>
        <begin position="9"/>
        <end position="78"/>
    </location>
</feature>
<dbReference type="PANTHER" id="PTHR30204:SF95">
    <property type="entry name" value="HTH-TYPE TRANSCRIPTIONAL REGULATOR CUER"/>
    <property type="match status" value="1"/>
</dbReference>
<dbReference type="Proteomes" id="UP001519287">
    <property type="component" value="Unassembled WGS sequence"/>
</dbReference>
<dbReference type="EMBL" id="JAGGLB010000002">
    <property type="protein sequence ID" value="MBP1989253.1"/>
    <property type="molecule type" value="Genomic_DNA"/>
</dbReference>
<dbReference type="GO" id="GO:0003677">
    <property type="term" value="F:DNA binding"/>
    <property type="evidence" value="ECO:0007669"/>
    <property type="project" value="UniProtKB-KW"/>
</dbReference>
<name>A0ABS4INX0_9BACL</name>
<dbReference type="Pfam" id="PF13411">
    <property type="entry name" value="MerR_1"/>
    <property type="match status" value="1"/>
</dbReference>
<evidence type="ECO:0000313" key="3">
    <source>
        <dbReference type="EMBL" id="MBP1989253.1"/>
    </source>
</evidence>
<reference evidence="3 4" key="1">
    <citation type="submission" date="2021-03" db="EMBL/GenBank/DDBJ databases">
        <title>Genomic Encyclopedia of Type Strains, Phase IV (KMG-IV): sequencing the most valuable type-strain genomes for metagenomic binning, comparative biology and taxonomic classification.</title>
        <authorList>
            <person name="Goeker M."/>
        </authorList>
    </citation>
    <scope>NUCLEOTIDE SEQUENCE [LARGE SCALE GENOMIC DNA]</scope>
    <source>
        <strain evidence="3 4">DSM 26048</strain>
    </source>
</reference>
<dbReference type="InterPro" id="IPR047057">
    <property type="entry name" value="MerR_fam"/>
</dbReference>
<protein>
    <submittedName>
        <fullName evidence="3">DNA-binding transcriptional MerR regulator</fullName>
    </submittedName>
</protein>
<dbReference type="PANTHER" id="PTHR30204">
    <property type="entry name" value="REDOX-CYCLING DRUG-SENSING TRANSCRIPTIONAL ACTIVATOR SOXR"/>
    <property type="match status" value="1"/>
</dbReference>
<sequence length="149" mass="17104">MIAMGDIKLFKIGELARLADISPRTIDYYTKMGLLEPEKRSDTNYRFYSDETLTRLKRIESMKKEKYTLEEIKVSLEQWSKISRDDVVTDKLTSLQLHLEQLAKEAQELGPILEKLKPSQLKKLSKMLTQPTAACIEALLLLLGKGPFT</sequence>
<dbReference type="SUPFAM" id="SSF46955">
    <property type="entry name" value="Putative DNA-binding domain"/>
    <property type="match status" value="1"/>
</dbReference>